<keyword evidence="3" id="KW-1185">Reference proteome</keyword>
<protein>
    <submittedName>
        <fullName evidence="2">YrdC family protein</fullName>
    </submittedName>
</protein>
<gene>
    <name evidence="2" type="ORF">I595_2111</name>
</gene>
<dbReference type="InterPro" id="IPR017945">
    <property type="entry name" value="DHBP_synth_RibB-like_a/b_dom"/>
</dbReference>
<organism evidence="2 3">
    <name type="scientific">Croceitalea dokdonensis DOKDO 023</name>
    <dbReference type="NCBI Taxonomy" id="1300341"/>
    <lineage>
        <taxon>Bacteria</taxon>
        <taxon>Pseudomonadati</taxon>
        <taxon>Bacteroidota</taxon>
        <taxon>Flavobacteriia</taxon>
        <taxon>Flavobacteriales</taxon>
        <taxon>Flavobacteriaceae</taxon>
        <taxon>Croceitalea</taxon>
    </lineage>
</organism>
<feature type="domain" description="YrdC-like" evidence="1">
    <location>
        <begin position="4"/>
        <end position="187"/>
    </location>
</feature>
<evidence type="ECO:0000313" key="2">
    <source>
        <dbReference type="EMBL" id="KPM31617.1"/>
    </source>
</evidence>
<evidence type="ECO:0000313" key="3">
    <source>
        <dbReference type="Proteomes" id="UP000050280"/>
    </source>
</evidence>
<dbReference type="OrthoDB" id="9814580at2"/>
<comment type="caution">
    <text evidence="2">The sequence shown here is derived from an EMBL/GenBank/DDBJ whole genome shotgun (WGS) entry which is preliminary data.</text>
</comment>
<evidence type="ECO:0000259" key="1">
    <source>
        <dbReference type="PROSITE" id="PS51163"/>
    </source>
</evidence>
<accession>A0A0P7AUS3</accession>
<dbReference type="PANTHER" id="PTHR42828:SF3">
    <property type="entry name" value="THREONYLCARBAMOYL-AMP SYNTHASE"/>
    <property type="match status" value="1"/>
</dbReference>
<dbReference type="Proteomes" id="UP000050280">
    <property type="component" value="Unassembled WGS sequence"/>
</dbReference>
<dbReference type="EMBL" id="LDJX01000004">
    <property type="protein sequence ID" value="KPM31617.1"/>
    <property type="molecule type" value="Genomic_DNA"/>
</dbReference>
<dbReference type="InterPro" id="IPR052532">
    <property type="entry name" value="SUA5_domain"/>
</dbReference>
<sequence length="187" mass="20735">MSFQNQVDNSVSCLLEGGLLVYPTVAGWALGCDATNNTSIHRLRKTMETPVAVTLSILVANQAMMERFVKHVPEVAYDIFDLATKPTTLIFDQSKHLPPKLSLYGEVGVLIASSKFCRYLIQKLKKPIIFYPLTTTATSIKNSFSAIDPKILKSVDYVVNLQQEKELCTPSSIIKLTSNGLVQVIRE</sequence>
<dbReference type="PROSITE" id="PS51163">
    <property type="entry name" value="YRDC"/>
    <property type="match status" value="1"/>
</dbReference>
<name>A0A0P7AUS3_9FLAO</name>
<dbReference type="GO" id="GO:0003725">
    <property type="term" value="F:double-stranded RNA binding"/>
    <property type="evidence" value="ECO:0007669"/>
    <property type="project" value="InterPro"/>
</dbReference>
<dbReference type="STRING" id="1300341.I595_2111"/>
<dbReference type="Pfam" id="PF01300">
    <property type="entry name" value="Sua5_yciO_yrdC"/>
    <property type="match status" value="1"/>
</dbReference>
<dbReference type="AlphaFoldDB" id="A0A0P7AUS3"/>
<dbReference type="Gene3D" id="3.90.870.10">
    <property type="entry name" value="DHBP synthase"/>
    <property type="match status" value="1"/>
</dbReference>
<dbReference type="PANTHER" id="PTHR42828">
    <property type="entry name" value="DHBP SYNTHASE RIBB-LIKE ALPHA/BETA DOMAIN-CONTAINING PROTEIN"/>
    <property type="match status" value="1"/>
</dbReference>
<dbReference type="InterPro" id="IPR006070">
    <property type="entry name" value="Sua5-like_dom"/>
</dbReference>
<reference evidence="2 3" key="1">
    <citation type="submission" date="2015-09" db="EMBL/GenBank/DDBJ databases">
        <title>Genome sequence of the marine flavobacterium Croceitalea dokdonensis DOKDO 023 that contains proton- and sodium-pumping rhodopsins.</title>
        <authorList>
            <person name="Kwon S.-K."/>
            <person name="Lee H.K."/>
            <person name="Kwak M.-J."/>
            <person name="Kim J.F."/>
        </authorList>
    </citation>
    <scope>NUCLEOTIDE SEQUENCE [LARGE SCALE GENOMIC DNA]</scope>
    <source>
        <strain evidence="2 3">DOKDO 023</strain>
    </source>
</reference>
<dbReference type="SUPFAM" id="SSF55821">
    <property type="entry name" value="YrdC/RibB"/>
    <property type="match status" value="1"/>
</dbReference>
<proteinExistence type="predicted"/>
<dbReference type="RefSeq" id="WP_054559214.1">
    <property type="nucleotide sequence ID" value="NZ_LDJX01000004.1"/>
</dbReference>